<evidence type="ECO:0008006" key="5">
    <source>
        <dbReference type="Google" id="ProtNLM"/>
    </source>
</evidence>
<proteinExistence type="predicted"/>
<reference evidence="3" key="1">
    <citation type="submission" date="2023-07" db="EMBL/GenBank/DDBJ databases">
        <title>The genome sequence of Rhodocytophaga aerolata KACC 12507.</title>
        <authorList>
            <person name="Zhang X."/>
        </authorList>
    </citation>
    <scope>NUCLEOTIDE SEQUENCE</scope>
    <source>
        <strain evidence="3">KACC 12507</strain>
    </source>
</reference>
<dbReference type="EMBL" id="JAUKPO010000002">
    <property type="protein sequence ID" value="MDO1445598.1"/>
    <property type="molecule type" value="Genomic_DNA"/>
</dbReference>
<organism evidence="3 4">
    <name type="scientific">Rhodocytophaga aerolata</name>
    <dbReference type="NCBI Taxonomy" id="455078"/>
    <lineage>
        <taxon>Bacteria</taxon>
        <taxon>Pseudomonadati</taxon>
        <taxon>Bacteroidota</taxon>
        <taxon>Cytophagia</taxon>
        <taxon>Cytophagales</taxon>
        <taxon>Rhodocytophagaceae</taxon>
        <taxon>Rhodocytophaga</taxon>
    </lineage>
</organism>
<feature type="compositionally biased region" description="Polar residues" evidence="1">
    <location>
        <begin position="197"/>
        <end position="211"/>
    </location>
</feature>
<keyword evidence="2" id="KW-1133">Transmembrane helix</keyword>
<keyword evidence="4" id="KW-1185">Reference proteome</keyword>
<keyword evidence="2" id="KW-0472">Membrane</keyword>
<feature type="compositionally biased region" description="Polar residues" evidence="1">
    <location>
        <begin position="246"/>
        <end position="266"/>
    </location>
</feature>
<evidence type="ECO:0000313" key="3">
    <source>
        <dbReference type="EMBL" id="MDO1445598.1"/>
    </source>
</evidence>
<feature type="region of interest" description="Disordered" evidence="1">
    <location>
        <begin position="84"/>
        <end position="231"/>
    </location>
</feature>
<name>A0ABT8R2U3_9BACT</name>
<feature type="compositionally biased region" description="Polar residues" evidence="1">
    <location>
        <begin position="84"/>
        <end position="101"/>
    </location>
</feature>
<comment type="caution">
    <text evidence="3">The sequence shown here is derived from an EMBL/GenBank/DDBJ whole genome shotgun (WGS) entry which is preliminary data.</text>
</comment>
<evidence type="ECO:0000313" key="4">
    <source>
        <dbReference type="Proteomes" id="UP001168528"/>
    </source>
</evidence>
<feature type="region of interest" description="Disordered" evidence="1">
    <location>
        <begin position="246"/>
        <end position="267"/>
    </location>
</feature>
<gene>
    <name evidence="3" type="ORF">Q0590_05025</name>
</gene>
<feature type="transmembrane region" description="Helical" evidence="2">
    <location>
        <begin position="53"/>
        <end position="72"/>
    </location>
</feature>
<sequence>MKDTPKHSFEDEFKKAFEEAEATPSPKLWAQIDAELANKEASIYKRKLYIYKLRVAAAAVLVISFMGIWVLSSQFSNDVLTSVPESANGQQSHTPATTKTGTLPEKSASHTGKGTLPPAESPVLAQKETAPESGSSKVTEEHTLPTENSGKTKNNSSGNTSVPQQPATPNIPETIALDANKENNPASTSRPAKPKSTIPQPNPATLTTRSQEALAKQHPTSTSTTPVIRDERAAGEQTYRNLLSEKANSGLNNPASNTSLANQTPDKGQALANDRFSTQTFNRIPQDVPLLDNAIALQAPIVSVKPNPAVWVEEKEERERNQSASRWAVGLAFAPSQFNPNMQVNPQASASLSNARNMYYNRTAAPAPVNTFHTLQSSASVGKELEQAENINLSYNVGVDVGYALSEKFSLHSGLLYLHNNSQITTDNYLQNSSNQEKYPEFMALIQPSFSNTNADYAYAPAPVNIPANTQFQTLEMAIANKYSNAYPGVTEVIVYNTYQYLSIPLSLHYLLLDKKVSTTLGAGVSADLFMKNTIGNPDDNVINQEFTRSDNGPYKNMSFSGLVSARVNYKISSKYSIYLQPSYRTALNSVTNSALVSSKPNAFGIGTGFQYRF</sequence>
<accession>A0ABT8R2U3</accession>
<evidence type="ECO:0000256" key="1">
    <source>
        <dbReference type="SAM" id="MobiDB-lite"/>
    </source>
</evidence>
<dbReference type="Proteomes" id="UP001168528">
    <property type="component" value="Unassembled WGS sequence"/>
</dbReference>
<keyword evidence="2" id="KW-0812">Transmembrane</keyword>
<dbReference type="RefSeq" id="WP_302036401.1">
    <property type="nucleotide sequence ID" value="NZ_JAUKPO010000002.1"/>
</dbReference>
<feature type="compositionally biased region" description="Low complexity" evidence="1">
    <location>
        <begin position="148"/>
        <end position="161"/>
    </location>
</feature>
<evidence type="ECO:0000256" key="2">
    <source>
        <dbReference type="SAM" id="Phobius"/>
    </source>
</evidence>
<protein>
    <recommendedName>
        <fullName evidence="5">Outer membrane beta-barrel protein</fullName>
    </recommendedName>
</protein>